<sequence>MTYKSSTIKSKWKKTKWLLEESHLKQYVPATLPFSKGNLTSMLSSYSTVFFKPTSGSGGNNIIRIKKKDGGYQTQYNTVKTTYTTQEKLYKGLKRFAGKKDFLLQKGIRLAKSNGKPFDIRVMVQKTNKGSWVSTGLFTKVGKPNKVATNYNQGGTVEYFNKTMARSEFNSISIQQMEHKLKQLGVSVGHNFDRHYKGFKELGLDVALDQSGKPWILEVNTRPQFYPLKALKDKSLYHRIVSYGKQYGRTK</sequence>
<dbReference type="InterPro" id="IPR026838">
    <property type="entry name" value="YheC/D"/>
</dbReference>
<dbReference type="EMBL" id="LT840184">
    <property type="protein sequence ID" value="SMF90029.1"/>
    <property type="molecule type" value="Genomic_DNA"/>
</dbReference>
<evidence type="ECO:0000313" key="1">
    <source>
        <dbReference type="EMBL" id="SMF90029.1"/>
    </source>
</evidence>
<keyword evidence="2" id="KW-1185">Reference proteome</keyword>
<dbReference type="STRING" id="1313296.SAMN05661091_4865"/>
<reference evidence="1 2" key="1">
    <citation type="submission" date="2017-04" db="EMBL/GenBank/DDBJ databases">
        <authorList>
            <person name="Afonso C.L."/>
            <person name="Miller P.J."/>
            <person name="Scott M.A."/>
            <person name="Spackman E."/>
            <person name="Goraichik I."/>
            <person name="Dimitrov K.M."/>
            <person name="Suarez D.L."/>
            <person name="Swayne D.E."/>
        </authorList>
    </citation>
    <scope>NUCLEOTIDE SEQUENCE [LARGE SCALE GENOMIC DNA]</scope>
    <source>
        <strain evidence="1 2">N3/975</strain>
    </source>
</reference>
<dbReference type="SUPFAM" id="SSF56059">
    <property type="entry name" value="Glutathione synthetase ATP-binding domain-like"/>
    <property type="match status" value="1"/>
</dbReference>
<dbReference type="RefSeq" id="WP_208915561.1">
    <property type="nucleotide sequence ID" value="NZ_LT840184.1"/>
</dbReference>
<accession>A0A1X7HNW8</accession>
<dbReference type="Pfam" id="PF14398">
    <property type="entry name" value="ATPgrasp_YheCD"/>
    <property type="match status" value="1"/>
</dbReference>
<dbReference type="AlphaFoldDB" id="A0A1X7HNW8"/>
<evidence type="ECO:0000313" key="2">
    <source>
        <dbReference type="Proteomes" id="UP000192940"/>
    </source>
</evidence>
<name>A0A1X7HNW8_9BACL</name>
<gene>
    <name evidence="1" type="ORF">SAMN05661091_4865</name>
</gene>
<dbReference type="Proteomes" id="UP000192940">
    <property type="component" value="Chromosome I"/>
</dbReference>
<dbReference type="Gene3D" id="3.30.470.20">
    <property type="entry name" value="ATP-grasp fold, B domain"/>
    <property type="match status" value="1"/>
</dbReference>
<protein>
    <submittedName>
        <fullName evidence="1">YheC/D like ATP-grasp</fullName>
    </submittedName>
</protein>
<organism evidence="1 2">
    <name type="scientific">Paenibacillus uliginis N3/975</name>
    <dbReference type="NCBI Taxonomy" id="1313296"/>
    <lineage>
        <taxon>Bacteria</taxon>
        <taxon>Bacillati</taxon>
        <taxon>Bacillota</taxon>
        <taxon>Bacilli</taxon>
        <taxon>Bacillales</taxon>
        <taxon>Paenibacillaceae</taxon>
        <taxon>Paenibacillus</taxon>
    </lineage>
</organism>
<proteinExistence type="predicted"/>